<feature type="non-terminal residue" evidence="2">
    <location>
        <position position="1"/>
    </location>
</feature>
<accession>A0A6J4RLG0</accession>
<feature type="compositionally biased region" description="Basic residues" evidence="1">
    <location>
        <begin position="166"/>
        <end position="184"/>
    </location>
</feature>
<protein>
    <submittedName>
        <fullName evidence="2">Uncharacterized protein</fullName>
    </submittedName>
</protein>
<feature type="non-terminal residue" evidence="2">
    <location>
        <position position="258"/>
    </location>
</feature>
<feature type="compositionally biased region" description="Basic and acidic residues" evidence="1">
    <location>
        <begin position="71"/>
        <end position="80"/>
    </location>
</feature>
<feature type="compositionally biased region" description="Basic and acidic residues" evidence="1">
    <location>
        <begin position="214"/>
        <end position="228"/>
    </location>
</feature>
<name>A0A6J4RLG0_9ACTN</name>
<feature type="compositionally biased region" description="Basic and acidic residues" evidence="1">
    <location>
        <begin position="247"/>
        <end position="258"/>
    </location>
</feature>
<evidence type="ECO:0000313" key="2">
    <source>
        <dbReference type="EMBL" id="CAA9470800.1"/>
    </source>
</evidence>
<sequence>GGGAAGLGGCPRGAPGPPVALVAQRDRPARVRGSVHRRPPAGGAAAGAGRLPARGRRLRHHHPGAGHLRRDRVLRCDHRARAAASAIPPSGADARDRARPDARRAPRRPRASRRAPALPGARARLAPTARGARPARALESRAGRGRPRGRRRGAGAGHQRPPAPGRSRRHRGACLHRRPRAARRHAADLVRDGGRPPRAAGVRQPARRRLRRTRDHEPQRLRAPDAGRRARHPAQAVGPRRLRRRRDPAPLDRRGARL</sequence>
<dbReference type="EMBL" id="CADCVJ010000087">
    <property type="protein sequence ID" value="CAA9470800.1"/>
    <property type="molecule type" value="Genomic_DNA"/>
</dbReference>
<feature type="compositionally biased region" description="Low complexity" evidence="1">
    <location>
        <begin position="82"/>
        <end position="92"/>
    </location>
</feature>
<feature type="compositionally biased region" description="Basic and acidic residues" evidence="1">
    <location>
        <begin position="93"/>
        <end position="104"/>
    </location>
</feature>
<feature type="compositionally biased region" description="Basic residues" evidence="1">
    <location>
        <begin position="143"/>
        <end position="153"/>
    </location>
</feature>
<feature type="region of interest" description="Disordered" evidence="1">
    <location>
        <begin position="1"/>
        <end position="20"/>
    </location>
</feature>
<proteinExistence type="predicted"/>
<feature type="compositionally biased region" description="Low complexity" evidence="1">
    <location>
        <begin position="114"/>
        <end position="135"/>
    </location>
</feature>
<gene>
    <name evidence="2" type="ORF">AVDCRST_MAG38-1285</name>
</gene>
<feature type="compositionally biased region" description="Basic and acidic residues" evidence="1">
    <location>
        <begin position="185"/>
        <end position="195"/>
    </location>
</feature>
<organism evidence="2">
    <name type="scientific">uncultured Solirubrobacteraceae bacterium</name>
    <dbReference type="NCBI Taxonomy" id="1162706"/>
    <lineage>
        <taxon>Bacteria</taxon>
        <taxon>Bacillati</taxon>
        <taxon>Actinomycetota</taxon>
        <taxon>Thermoleophilia</taxon>
        <taxon>Solirubrobacterales</taxon>
        <taxon>Solirubrobacteraceae</taxon>
        <taxon>environmental samples</taxon>
    </lineage>
</organism>
<reference evidence="2" key="1">
    <citation type="submission" date="2020-02" db="EMBL/GenBank/DDBJ databases">
        <authorList>
            <person name="Meier V. D."/>
        </authorList>
    </citation>
    <scope>NUCLEOTIDE SEQUENCE</scope>
    <source>
        <strain evidence="2">AVDCRST_MAG38</strain>
    </source>
</reference>
<feature type="compositionally biased region" description="Low complexity" evidence="1">
    <location>
        <begin position="40"/>
        <end position="52"/>
    </location>
</feature>
<dbReference type="AlphaFoldDB" id="A0A6J4RLG0"/>
<feature type="region of interest" description="Disordered" evidence="1">
    <location>
        <begin position="25"/>
        <end position="258"/>
    </location>
</feature>
<evidence type="ECO:0000256" key="1">
    <source>
        <dbReference type="SAM" id="MobiDB-lite"/>
    </source>
</evidence>
<feature type="compositionally biased region" description="Basic residues" evidence="1">
    <location>
        <begin position="53"/>
        <end position="70"/>
    </location>
</feature>
<feature type="compositionally biased region" description="Gly residues" evidence="1">
    <location>
        <begin position="1"/>
        <end position="11"/>
    </location>
</feature>